<dbReference type="RefSeq" id="WP_119746611.1">
    <property type="nucleotide sequence ID" value="NZ_QZCG01000003.1"/>
</dbReference>
<sequence>MTDLIRNICAAVALPAEPADWIELMPVGEFRLGDRRGVDPLRLDDAASVIATSLASAAGGVLPIDFDHRSFAKQGEQDSRAAGWITGLRVDGDRIMASVEWTPDGRQALETRAYRFLSPVFKNRKDGRVVLIEGAGLVNIPALPQLRQLASKETSDMDPIEQIAGALGLSADKPEDIVTRVTALVAAETQLASITKAAGIAGDDAVTQICARLSETEAEDPDPAKFVPIESFTDLQTQFASLQADVNKDRVETALERAREAGKLTPDMEDWATKLASKDLAEFEAWQEAAPVRVNLGERKLAGRVPPKVKTDKLDAVERQMASALGVSEEAFLATRNAAAEEA</sequence>
<gene>
    <name evidence="1" type="ORF">D3P04_05105</name>
</gene>
<comment type="caution">
    <text evidence="1">The sequence shown here is derived from an EMBL/GenBank/DDBJ whole genome shotgun (WGS) entry which is preliminary data.</text>
</comment>
<dbReference type="AlphaFoldDB" id="A0A418T1Q4"/>
<dbReference type="OrthoDB" id="7306769at2"/>
<accession>A0A418T1Q4</accession>
<organism evidence="1 2">
    <name type="scientific">Paracoccus onubensis</name>
    <dbReference type="NCBI Taxonomy" id="1675788"/>
    <lineage>
        <taxon>Bacteria</taxon>
        <taxon>Pseudomonadati</taxon>
        <taxon>Pseudomonadota</taxon>
        <taxon>Alphaproteobacteria</taxon>
        <taxon>Rhodobacterales</taxon>
        <taxon>Paracoccaceae</taxon>
        <taxon>Paracoccus</taxon>
    </lineage>
</organism>
<evidence type="ECO:0008006" key="3">
    <source>
        <dbReference type="Google" id="ProtNLM"/>
    </source>
</evidence>
<dbReference type="InterPro" id="IPR012106">
    <property type="entry name" value="Phage_Mu_Gp1"/>
</dbReference>
<dbReference type="Pfam" id="PF10123">
    <property type="entry name" value="Mu-like_Pro"/>
    <property type="match status" value="1"/>
</dbReference>
<name>A0A418T1Q4_9RHOB</name>
<evidence type="ECO:0000313" key="2">
    <source>
        <dbReference type="Proteomes" id="UP000284202"/>
    </source>
</evidence>
<evidence type="ECO:0000313" key="1">
    <source>
        <dbReference type="EMBL" id="RJE87129.1"/>
    </source>
</evidence>
<protein>
    <recommendedName>
        <fullName evidence="3">Mu-like prophage I protein</fullName>
    </recommendedName>
</protein>
<keyword evidence="2" id="KW-1185">Reference proteome</keyword>
<reference evidence="2" key="1">
    <citation type="submission" date="2018-09" db="EMBL/GenBank/DDBJ databases">
        <title>Acidovorax cavernicola nov. sp. isolated from Gruta de las Maravillas (Aracena, Spain).</title>
        <authorList>
            <person name="Jurado V."/>
            <person name="Gutierrez-Patricio S."/>
            <person name="Gonzalez-Pimentel J.L."/>
            <person name="Miller A.Z."/>
            <person name="Laiz L."/>
            <person name="Saiz-Jimenez C."/>
        </authorList>
    </citation>
    <scope>NUCLEOTIDE SEQUENCE [LARGE SCALE GENOMIC DNA]</scope>
    <source>
        <strain evidence="2">1011MAR3C25</strain>
    </source>
</reference>
<dbReference type="PIRSF" id="PIRSF016624">
    <property type="entry name" value="Mu_prophg_I"/>
    <property type="match status" value="1"/>
</dbReference>
<proteinExistence type="predicted"/>
<dbReference type="Proteomes" id="UP000284202">
    <property type="component" value="Unassembled WGS sequence"/>
</dbReference>
<dbReference type="EMBL" id="QZCG01000003">
    <property type="protein sequence ID" value="RJE87129.1"/>
    <property type="molecule type" value="Genomic_DNA"/>
</dbReference>